<dbReference type="Proteomes" id="UP001476282">
    <property type="component" value="Unassembled WGS sequence"/>
</dbReference>
<sequence>MPVPDFRKNFPSIPHNPLILTREKIRCPADTRRGRGTISYRNVGTRFLPYPDVGNPGRSPMIGKAIPDAPEGSF</sequence>
<gene>
    <name evidence="2" type="ORF">Hsar01_01031</name>
</gene>
<name>A0ABP9UJX2_9BACT</name>
<evidence type="ECO:0000313" key="3">
    <source>
        <dbReference type="Proteomes" id="UP001476282"/>
    </source>
</evidence>
<reference evidence="2 3" key="1">
    <citation type="submission" date="2024-02" db="EMBL/GenBank/DDBJ databases">
        <title>Haloferula sargassicola NBRC 104335.</title>
        <authorList>
            <person name="Ichikawa N."/>
            <person name="Katano-Makiyama Y."/>
            <person name="Hidaka K."/>
        </authorList>
    </citation>
    <scope>NUCLEOTIDE SEQUENCE [LARGE SCALE GENOMIC DNA]</scope>
    <source>
        <strain evidence="2 3">NBRC 104335</strain>
    </source>
</reference>
<protein>
    <submittedName>
        <fullName evidence="2">Uncharacterized protein</fullName>
    </submittedName>
</protein>
<comment type="caution">
    <text evidence="2">The sequence shown here is derived from an EMBL/GenBank/DDBJ whole genome shotgun (WGS) entry which is preliminary data.</text>
</comment>
<proteinExistence type="predicted"/>
<keyword evidence="3" id="KW-1185">Reference proteome</keyword>
<evidence type="ECO:0000256" key="1">
    <source>
        <dbReference type="SAM" id="MobiDB-lite"/>
    </source>
</evidence>
<accession>A0ABP9UJX2</accession>
<evidence type="ECO:0000313" key="2">
    <source>
        <dbReference type="EMBL" id="GAA5481820.1"/>
    </source>
</evidence>
<feature type="region of interest" description="Disordered" evidence="1">
    <location>
        <begin position="51"/>
        <end position="74"/>
    </location>
</feature>
<dbReference type="EMBL" id="BAABRI010000005">
    <property type="protein sequence ID" value="GAA5481820.1"/>
    <property type="molecule type" value="Genomic_DNA"/>
</dbReference>
<organism evidence="2 3">
    <name type="scientific">Haloferula sargassicola</name>
    <dbReference type="NCBI Taxonomy" id="490096"/>
    <lineage>
        <taxon>Bacteria</taxon>
        <taxon>Pseudomonadati</taxon>
        <taxon>Verrucomicrobiota</taxon>
        <taxon>Verrucomicrobiia</taxon>
        <taxon>Verrucomicrobiales</taxon>
        <taxon>Verrucomicrobiaceae</taxon>
        <taxon>Haloferula</taxon>
    </lineage>
</organism>